<evidence type="ECO:0000256" key="1">
    <source>
        <dbReference type="SAM" id="MobiDB-lite"/>
    </source>
</evidence>
<organism evidence="2 3">
    <name type="scientific">Conoideocrella luteorostrata</name>
    <dbReference type="NCBI Taxonomy" id="1105319"/>
    <lineage>
        <taxon>Eukaryota</taxon>
        <taxon>Fungi</taxon>
        <taxon>Dikarya</taxon>
        <taxon>Ascomycota</taxon>
        <taxon>Pezizomycotina</taxon>
        <taxon>Sordariomycetes</taxon>
        <taxon>Hypocreomycetidae</taxon>
        <taxon>Hypocreales</taxon>
        <taxon>Clavicipitaceae</taxon>
        <taxon>Conoideocrella</taxon>
    </lineage>
</organism>
<evidence type="ECO:0000313" key="2">
    <source>
        <dbReference type="EMBL" id="KAK2616883.1"/>
    </source>
</evidence>
<dbReference type="EMBL" id="JASWJB010000002">
    <property type="protein sequence ID" value="KAK2616883.1"/>
    <property type="molecule type" value="Genomic_DNA"/>
</dbReference>
<name>A0AAJ0G476_9HYPO</name>
<accession>A0AAJ0G476</accession>
<proteinExistence type="predicted"/>
<keyword evidence="3" id="KW-1185">Reference proteome</keyword>
<dbReference type="Proteomes" id="UP001251528">
    <property type="component" value="Unassembled WGS sequence"/>
</dbReference>
<reference evidence="2" key="1">
    <citation type="submission" date="2023-06" db="EMBL/GenBank/DDBJ databases">
        <title>Conoideocrella luteorostrata (Hypocreales: Clavicipitaceae), a potential biocontrol fungus for elongate hemlock scale in United States Christmas tree production areas.</title>
        <authorList>
            <person name="Barrett H."/>
            <person name="Lovett B."/>
            <person name="Macias A.M."/>
            <person name="Stajich J.E."/>
            <person name="Kasson M.T."/>
        </authorList>
    </citation>
    <scope>NUCLEOTIDE SEQUENCE</scope>
    <source>
        <strain evidence="2">ARSEF 14590</strain>
    </source>
</reference>
<dbReference type="AlphaFoldDB" id="A0AAJ0G476"/>
<feature type="region of interest" description="Disordered" evidence="1">
    <location>
        <begin position="283"/>
        <end position="302"/>
    </location>
</feature>
<protein>
    <submittedName>
        <fullName evidence="2">Uncharacterized protein</fullName>
    </submittedName>
</protein>
<comment type="caution">
    <text evidence="2">The sequence shown here is derived from an EMBL/GenBank/DDBJ whole genome shotgun (WGS) entry which is preliminary data.</text>
</comment>
<gene>
    <name evidence="2" type="ORF">QQS21_000261</name>
</gene>
<feature type="compositionally biased region" description="Polar residues" evidence="1">
    <location>
        <begin position="288"/>
        <end position="297"/>
    </location>
</feature>
<sequence length="337" mass="37241">MHQLRMEWLSDQLNNATDELGGIANNNIIDPALSFASLTPVSNSDEQLRQPPRSSTQCIPAGQYIDSTQNVDHTVPPSHDLNAWTLNLPPTSELAGESSLESIEAFTTPMSFTHGNTYLGQLSDPTTPNTSYDFRSPKLPLDKTEIPCACIQTQATNISNLHQLNCREISSRFDVAMKSATSTLESCERFIACVACDKSYSSILLTVSAIELIFTLFEQLAVEHRGLVLREDKRLIPYSLGDYKVSEEEAQAIRNVLLKMTLSKGEKTLRALQNIVNDQVDLADESGQGKTPQQRANHGSERSFKCLNSADGDYITDYISRKGALLKSILETLVDQP</sequence>
<evidence type="ECO:0000313" key="3">
    <source>
        <dbReference type="Proteomes" id="UP001251528"/>
    </source>
</evidence>